<evidence type="ECO:0000313" key="10">
    <source>
        <dbReference type="Proteomes" id="UP000077363"/>
    </source>
</evidence>
<keyword evidence="1" id="KW-0001">2Fe-2S</keyword>
<reference evidence="9 10" key="1">
    <citation type="submission" date="2015-01" db="EMBL/GenBank/DDBJ databases">
        <title>Deinococcus puniceus/DY1/ whole genome sequencing.</title>
        <authorList>
            <person name="Kim M.K."/>
            <person name="Srinivasan S."/>
            <person name="Lee J.-J."/>
        </authorList>
    </citation>
    <scope>NUCLEOTIDE SEQUENCE [LARGE SCALE GENOMIC DNA]</scope>
    <source>
        <strain evidence="9 10">DY1</strain>
    </source>
</reference>
<name>A0A172T7Z9_9DEIO</name>
<dbReference type="InterPro" id="IPR014349">
    <property type="entry name" value="Rieske_Fe-S_prot"/>
</dbReference>
<evidence type="ECO:0000256" key="2">
    <source>
        <dbReference type="ARBA" id="ARBA00022723"/>
    </source>
</evidence>
<feature type="region of interest" description="Disordered" evidence="7">
    <location>
        <begin position="1"/>
        <end position="30"/>
    </location>
</feature>
<dbReference type="EMBL" id="CP011387">
    <property type="protein sequence ID" value="ANE42953.1"/>
    <property type="molecule type" value="Genomic_DNA"/>
</dbReference>
<keyword evidence="2" id="KW-0479">Metal-binding</keyword>
<accession>A0A172T7Z9</accession>
<organism evidence="9 10">
    <name type="scientific">Deinococcus puniceus</name>
    <dbReference type="NCBI Taxonomy" id="1182568"/>
    <lineage>
        <taxon>Bacteria</taxon>
        <taxon>Thermotogati</taxon>
        <taxon>Deinococcota</taxon>
        <taxon>Deinococci</taxon>
        <taxon>Deinococcales</taxon>
        <taxon>Deinococcaceae</taxon>
        <taxon>Deinococcus</taxon>
    </lineage>
</organism>
<dbReference type="CDD" id="cd03467">
    <property type="entry name" value="Rieske"/>
    <property type="match status" value="1"/>
</dbReference>
<gene>
    <name evidence="9" type="ORF">SU48_03290</name>
</gene>
<evidence type="ECO:0000259" key="8">
    <source>
        <dbReference type="PROSITE" id="PS51296"/>
    </source>
</evidence>
<dbReference type="GO" id="GO:0051537">
    <property type="term" value="F:2 iron, 2 sulfur cluster binding"/>
    <property type="evidence" value="ECO:0007669"/>
    <property type="project" value="UniProtKB-KW"/>
</dbReference>
<dbReference type="GO" id="GO:0016020">
    <property type="term" value="C:membrane"/>
    <property type="evidence" value="ECO:0007669"/>
    <property type="project" value="InterPro"/>
</dbReference>
<feature type="domain" description="Rieske" evidence="8">
    <location>
        <begin position="94"/>
        <end position="193"/>
    </location>
</feature>
<evidence type="ECO:0000256" key="5">
    <source>
        <dbReference type="ARBA" id="ARBA00023157"/>
    </source>
</evidence>
<keyword evidence="4" id="KW-0411">Iron-sulfur</keyword>
<dbReference type="Pfam" id="PF00355">
    <property type="entry name" value="Rieske"/>
    <property type="match status" value="1"/>
</dbReference>
<dbReference type="Gene3D" id="2.102.10.10">
    <property type="entry name" value="Rieske [2Fe-2S] iron-sulphur domain"/>
    <property type="match status" value="1"/>
</dbReference>
<dbReference type="InterPro" id="IPR006311">
    <property type="entry name" value="TAT_signal"/>
</dbReference>
<dbReference type="RefSeq" id="WP_064014009.1">
    <property type="nucleotide sequence ID" value="NZ_CP011387.1"/>
</dbReference>
<dbReference type="InterPro" id="IPR036922">
    <property type="entry name" value="Rieske_2Fe-2S_sf"/>
</dbReference>
<dbReference type="Proteomes" id="UP000077363">
    <property type="component" value="Chromosome"/>
</dbReference>
<evidence type="ECO:0000256" key="7">
    <source>
        <dbReference type="SAM" id="MobiDB-lite"/>
    </source>
</evidence>
<dbReference type="PROSITE" id="PS51318">
    <property type="entry name" value="TAT"/>
    <property type="match status" value="1"/>
</dbReference>
<dbReference type="KEGG" id="dpu:SU48_03290"/>
<keyword evidence="10" id="KW-1185">Reference proteome</keyword>
<evidence type="ECO:0000256" key="6">
    <source>
        <dbReference type="ARBA" id="ARBA00034078"/>
    </source>
</evidence>
<evidence type="ECO:0000256" key="1">
    <source>
        <dbReference type="ARBA" id="ARBA00022714"/>
    </source>
</evidence>
<dbReference type="AlphaFoldDB" id="A0A172T7Z9"/>
<sequence length="194" mass="18900">MTQHTQPEDQTAAAATDTKTNSTQPDLNRRTAVKLVGGAVLLTGCAPMMQPMMSTAAPAAAPATPAPAAATPAAAPAATPAAAAPAATSTLGAFPAVGSTQLVQVGGKGVLLARIPAAQAGAASSGDVHLLALSDRCTHNGCGVQAAGTGAATAFNCPCHGSVFTLTGDVVKGPAVRPLDRVAVRIDGQNVFVG</sequence>
<comment type="cofactor">
    <cofactor evidence="6">
        <name>[2Fe-2S] cluster</name>
        <dbReference type="ChEBI" id="CHEBI:190135"/>
    </cofactor>
</comment>
<keyword evidence="5" id="KW-1015">Disulfide bond</keyword>
<feature type="compositionally biased region" description="Low complexity" evidence="7">
    <location>
        <begin position="11"/>
        <end position="20"/>
    </location>
</feature>
<dbReference type="PRINTS" id="PR00162">
    <property type="entry name" value="RIESKE"/>
</dbReference>
<dbReference type="InterPro" id="IPR017941">
    <property type="entry name" value="Rieske_2Fe-2S"/>
</dbReference>
<evidence type="ECO:0000256" key="3">
    <source>
        <dbReference type="ARBA" id="ARBA00023004"/>
    </source>
</evidence>
<dbReference type="PROSITE" id="PS51296">
    <property type="entry name" value="RIESKE"/>
    <property type="match status" value="1"/>
</dbReference>
<evidence type="ECO:0000256" key="4">
    <source>
        <dbReference type="ARBA" id="ARBA00023014"/>
    </source>
</evidence>
<dbReference type="OrthoDB" id="9767869at2"/>
<proteinExistence type="predicted"/>
<dbReference type="PATRIC" id="fig|1182568.3.peg.689"/>
<dbReference type="PANTHER" id="PTHR10134">
    <property type="entry name" value="CYTOCHROME B-C1 COMPLEX SUBUNIT RIESKE, MITOCHONDRIAL"/>
    <property type="match status" value="1"/>
</dbReference>
<dbReference type="InterPro" id="IPR005805">
    <property type="entry name" value="Rieske_Fe-S_prot_C"/>
</dbReference>
<dbReference type="SUPFAM" id="SSF50022">
    <property type="entry name" value="ISP domain"/>
    <property type="match status" value="1"/>
</dbReference>
<evidence type="ECO:0000313" key="9">
    <source>
        <dbReference type="EMBL" id="ANE42953.1"/>
    </source>
</evidence>
<dbReference type="STRING" id="1182568.SU48_03290"/>
<keyword evidence="3" id="KW-0408">Iron</keyword>
<dbReference type="GO" id="GO:0046872">
    <property type="term" value="F:metal ion binding"/>
    <property type="evidence" value="ECO:0007669"/>
    <property type="project" value="UniProtKB-KW"/>
</dbReference>
<protein>
    <recommendedName>
        <fullName evidence="8">Rieske domain-containing protein</fullName>
    </recommendedName>
</protein>